<feature type="transmembrane region" description="Helical" evidence="1">
    <location>
        <begin position="6"/>
        <end position="26"/>
    </location>
</feature>
<evidence type="ECO:0000313" key="3">
    <source>
        <dbReference type="Proteomes" id="UP000247602"/>
    </source>
</evidence>
<dbReference type="AlphaFoldDB" id="A0A323V667"/>
<keyword evidence="1" id="KW-1133">Transmembrane helix</keyword>
<name>A0A323V667_9ACTN</name>
<comment type="caution">
    <text evidence="2">The sequence shown here is derived from an EMBL/GenBank/DDBJ whole genome shotgun (WGS) entry which is preliminary data.</text>
</comment>
<sequence>LGAVVSALLPALLVLLVAAVGVRAALHDRGVLTGLVAVVVGWLLLVQGLPDVDVLWTAHALAAGPQLLARAAVAVLVAVGLGLVVGGVGAARRFRDVVRQEAADSRG</sequence>
<gene>
    <name evidence="2" type="ORF">DMO24_16440</name>
</gene>
<feature type="transmembrane region" description="Helical" evidence="1">
    <location>
        <begin position="69"/>
        <end position="91"/>
    </location>
</feature>
<organism evidence="2 3">
    <name type="scientific">Modestobacter versicolor</name>
    <dbReference type="NCBI Taxonomy" id="429133"/>
    <lineage>
        <taxon>Bacteria</taxon>
        <taxon>Bacillati</taxon>
        <taxon>Actinomycetota</taxon>
        <taxon>Actinomycetes</taxon>
        <taxon>Geodermatophilales</taxon>
        <taxon>Geodermatophilaceae</taxon>
        <taxon>Modestobacter</taxon>
    </lineage>
</organism>
<dbReference type="Proteomes" id="UP000247602">
    <property type="component" value="Unassembled WGS sequence"/>
</dbReference>
<evidence type="ECO:0000256" key="1">
    <source>
        <dbReference type="SAM" id="Phobius"/>
    </source>
</evidence>
<proteinExistence type="predicted"/>
<reference evidence="2 3" key="1">
    <citation type="submission" date="2018-06" db="EMBL/GenBank/DDBJ databases">
        <title>Draft genome sequence of Modestobacter versicolor CP153-2.</title>
        <authorList>
            <person name="Gundlapally S.R."/>
        </authorList>
    </citation>
    <scope>NUCLEOTIDE SEQUENCE [LARGE SCALE GENOMIC DNA]</scope>
    <source>
        <strain evidence="2 3">CP153-2</strain>
    </source>
</reference>
<keyword evidence="3" id="KW-1185">Reference proteome</keyword>
<protein>
    <submittedName>
        <fullName evidence="2">Uncharacterized protein</fullName>
    </submittedName>
</protein>
<feature type="transmembrane region" description="Helical" evidence="1">
    <location>
        <begin position="31"/>
        <end position="49"/>
    </location>
</feature>
<keyword evidence="1" id="KW-0812">Transmembrane</keyword>
<dbReference type="EMBL" id="QKNV01000204">
    <property type="protein sequence ID" value="PZA20242.1"/>
    <property type="molecule type" value="Genomic_DNA"/>
</dbReference>
<evidence type="ECO:0000313" key="2">
    <source>
        <dbReference type="EMBL" id="PZA20242.1"/>
    </source>
</evidence>
<accession>A0A323V667</accession>
<feature type="non-terminal residue" evidence="2">
    <location>
        <position position="1"/>
    </location>
</feature>
<keyword evidence="1" id="KW-0472">Membrane</keyword>